<dbReference type="Proteomes" id="UP000679220">
    <property type="component" value="Unassembled WGS sequence"/>
</dbReference>
<proteinExistence type="inferred from homology"/>
<dbReference type="InterPro" id="IPR025857">
    <property type="entry name" value="MacB_PCD"/>
</dbReference>
<dbReference type="GO" id="GO:0022857">
    <property type="term" value="F:transmembrane transporter activity"/>
    <property type="evidence" value="ECO:0007669"/>
    <property type="project" value="TreeGrafter"/>
</dbReference>
<dbReference type="AlphaFoldDB" id="A0A941ITA4"/>
<dbReference type="EMBL" id="JAGTAR010000001">
    <property type="protein sequence ID" value="MBR8534196.1"/>
    <property type="molecule type" value="Genomic_DNA"/>
</dbReference>
<feature type="transmembrane region" description="Helical" evidence="7">
    <location>
        <begin position="290"/>
        <end position="316"/>
    </location>
</feature>
<reference evidence="10" key="2">
    <citation type="submission" date="2021-04" db="EMBL/GenBank/DDBJ databases">
        <authorList>
            <person name="Zhang T."/>
            <person name="Zhang Y."/>
            <person name="Lu D."/>
            <person name="Zuo D."/>
            <person name="Du Z."/>
        </authorList>
    </citation>
    <scope>NUCLEOTIDE SEQUENCE</scope>
    <source>
        <strain evidence="10">JR1</strain>
    </source>
</reference>
<keyword evidence="5 7" id="KW-0472">Membrane</keyword>
<feature type="transmembrane region" description="Helical" evidence="7">
    <location>
        <begin position="21"/>
        <end position="45"/>
    </location>
</feature>
<dbReference type="GO" id="GO:0005886">
    <property type="term" value="C:plasma membrane"/>
    <property type="evidence" value="ECO:0007669"/>
    <property type="project" value="UniProtKB-SubCell"/>
</dbReference>
<dbReference type="InterPro" id="IPR050250">
    <property type="entry name" value="Macrolide_Exporter_MacB"/>
</dbReference>
<dbReference type="Pfam" id="PF02687">
    <property type="entry name" value="FtsX"/>
    <property type="match status" value="1"/>
</dbReference>
<feature type="domain" description="ABC3 transporter permease C-terminal" evidence="8">
    <location>
        <begin position="293"/>
        <end position="407"/>
    </location>
</feature>
<protein>
    <submittedName>
        <fullName evidence="10">ABC transporter permease</fullName>
    </submittedName>
</protein>
<evidence type="ECO:0000259" key="8">
    <source>
        <dbReference type="Pfam" id="PF02687"/>
    </source>
</evidence>
<comment type="similarity">
    <text evidence="6">Belongs to the ABC-4 integral membrane protein family.</text>
</comment>
<evidence type="ECO:0000256" key="4">
    <source>
        <dbReference type="ARBA" id="ARBA00022989"/>
    </source>
</evidence>
<comment type="subcellular location">
    <subcellularLocation>
        <location evidence="1">Cell membrane</location>
        <topology evidence="1">Multi-pass membrane protein</topology>
    </subcellularLocation>
</comment>
<keyword evidence="3 7" id="KW-0812">Transmembrane</keyword>
<evidence type="ECO:0000313" key="11">
    <source>
        <dbReference type="Proteomes" id="UP000679220"/>
    </source>
</evidence>
<accession>A0A941ITA4</accession>
<organism evidence="10 11">
    <name type="scientific">Carboxylicivirga sediminis</name>
    <dbReference type="NCBI Taxonomy" id="2006564"/>
    <lineage>
        <taxon>Bacteria</taxon>
        <taxon>Pseudomonadati</taxon>
        <taxon>Bacteroidota</taxon>
        <taxon>Bacteroidia</taxon>
        <taxon>Marinilabiliales</taxon>
        <taxon>Marinilabiliaceae</taxon>
        <taxon>Carboxylicivirga</taxon>
    </lineage>
</organism>
<gene>
    <name evidence="10" type="ORF">KDU71_01375</name>
</gene>
<dbReference type="InterPro" id="IPR003838">
    <property type="entry name" value="ABC3_permease_C"/>
</dbReference>
<evidence type="ECO:0000256" key="1">
    <source>
        <dbReference type="ARBA" id="ARBA00004651"/>
    </source>
</evidence>
<evidence type="ECO:0000256" key="6">
    <source>
        <dbReference type="ARBA" id="ARBA00038076"/>
    </source>
</evidence>
<dbReference type="Pfam" id="PF12704">
    <property type="entry name" value="MacB_PCD"/>
    <property type="match status" value="1"/>
</dbReference>
<sequence length="414" mass="44966">MKFTLLYENLRIALGSIRTNLLRTILTILIIGIGLTALIGILTAISSIEATISNKFTGMGANSFTIENRGMNVQIGKRKLRNKRFGSITFKEAMQFKEEFDFPAIVAVSHIATGAATVKHESDKSNPNVMVIGVDENFLDVEGHNISLGRNFTQQEIKDNRYVAILGSALAKKVFPNDQNPVDKVIVSGGAKYRVIGLLEEKGAGFGSQSDNILLLPVTNVRQVFSRPNMSYKIVVKANDSGQVDVAISEATGLFRVIRRLTVHDESNFNVNKSDNLSRLLIESTGSVTLVAFFIGLITLLGAAIGLMNIMLVAVAERTREIGIRKAIGANSKAIRNQFLFESIIIGQLGGMIGIVLGVLVGNLMSMVMKSDFIVPWGWVLVGIIVCLVVGVLSGLMPAIKASKLDPIESLRYE</sequence>
<evidence type="ECO:0000256" key="3">
    <source>
        <dbReference type="ARBA" id="ARBA00022692"/>
    </source>
</evidence>
<evidence type="ECO:0000256" key="7">
    <source>
        <dbReference type="SAM" id="Phobius"/>
    </source>
</evidence>
<reference evidence="10" key="1">
    <citation type="journal article" date="2018" name="Int. J. Syst. Evol. Microbiol.">
        <title>Carboxylicivirga sediminis sp. nov., isolated from coastal sediment.</title>
        <authorList>
            <person name="Wang F.Q."/>
            <person name="Ren L.H."/>
            <person name="Zou R.J."/>
            <person name="Sun Y.Z."/>
            <person name="Liu X.J."/>
            <person name="Jiang F."/>
            <person name="Liu L.J."/>
        </authorList>
    </citation>
    <scope>NUCLEOTIDE SEQUENCE</scope>
    <source>
        <strain evidence="10">JR1</strain>
    </source>
</reference>
<feature type="domain" description="MacB-like periplasmic core" evidence="9">
    <location>
        <begin position="24"/>
        <end position="251"/>
    </location>
</feature>
<keyword evidence="11" id="KW-1185">Reference proteome</keyword>
<dbReference type="PANTHER" id="PTHR30572">
    <property type="entry name" value="MEMBRANE COMPONENT OF TRANSPORTER-RELATED"/>
    <property type="match status" value="1"/>
</dbReference>
<evidence type="ECO:0000256" key="2">
    <source>
        <dbReference type="ARBA" id="ARBA00022475"/>
    </source>
</evidence>
<keyword evidence="4 7" id="KW-1133">Transmembrane helix</keyword>
<evidence type="ECO:0000259" key="9">
    <source>
        <dbReference type="Pfam" id="PF12704"/>
    </source>
</evidence>
<name>A0A941ITA4_9BACT</name>
<comment type="caution">
    <text evidence="10">The sequence shown here is derived from an EMBL/GenBank/DDBJ whole genome shotgun (WGS) entry which is preliminary data.</text>
</comment>
<feature type="transmembrane region" description="Helical" evidence="7">
    <location>
        <begin position="374"/>
        <end position="396"/>
    </location>
</feature>
<evidence type="ECO:0000256" key="5">
    <source>
        <dbReference type="ARBA" id="ARBA00023136"/>
    </source>
</evidence>
<feature type="transmembrane region" description="Helical" evidence="7">
    <location>
        <begin position="339"/>
        <end position="362"/>
    </location>
</feature>
<evidence type="ECO:0000313" key="10">
    <source>
        <dbReference type="EMBL" id="MBR8534196.1"/>
    </source>
</evidence>
<dbReference type="PANTHER" id="PTHR30572:SF4">
    <property type="entry name" value="ABC TRANSPORTER PERMEASE YTRF"/>
    <property type="match status" value="1"/>
</dbReference>
<dbReference type="RefSeq" id="WP_212188097.1">
    <property type="nucleotide sequence ID" value="NZ_JAGTAR010000001.1"/>
</dbReference>
<keyword evidence="2" id="KW-1003">Cell membrane</keyword>